<dbReference type="Proteomes" id="UP000838412">
    <property type="component" value="Chromosome 12"/>
</dbReference>
<evidence type="ECO:0000313" key="4">
    <source>
        <dbReference type="Proteomes" id="UP000838412"/>
    </source>
</evidence>
<sequence>MFLKKNSGSATSILVLLLSTWVLGESSAMKYWWLNPVGKRAPGRDRMVFGAGAGTDRLRELGAMEGAPGPTGRLGDLQALKQRLIALRMGERGDKLIQEAAQGYTLEDSRPFSHQNLRSARSSRPVPVGGSHEGAPPLSPYWQALVGELSSSHSHTNRDPYARVYEFLSRDGGEKITCIGFHVRVPEDESSPEDRMTLAQR</sequence>
<feature type="chain" id="PRO_5035445341" evidence="2">
    <location>
        <begin position="29"/>
        <end position="201"/>
    </location>
</feature>
<dbReference type="AlphaFoldDB" id="A0A8J9YUF3"/>
<accession>A0A8J9YUF3</accession>
<keyword evidence="4" id="KW-1185">Reference proteome</keyword>
<proteinExistence type="predicted"/>
<dbReference type="OrthoDB" id="10046325at2759"/>
<dbReference type="EMBL" id="OV696697">
    <property type="protein sequence ID" value="CAH1241914.1"/>
    <property type="molecule type" value="Genomic_DNA"/>
</dbReference>
<evidence type="ECO:0000313" key="3">
    <source>
        <dbReference type="EMBL" id="CAH1241914.1"/>
    </source>
</evidence>
<gene>
    <name evidence="3" type="primary">Hypp6443</name>
    <name evidence="3" type="ORF">BLAG_LOCUS5345</name>
</gene>
<reference evidence="3" key="1">
    <citation type="submission" date="2022-01" db="EMBL/GenBank/DDBJ databases">
        <authorList>
            <person name="Braso-Vives M."/>
        </authorList>
    </citation>
    <scope>NUCLEOTIDE SEQUENCE</scope>
</reference>
<name>A0A8J9YUF3_BRALA</name>
<organism evidence="3 4">
    <name type="scientific">Branchiostoma lanceolatum</name>
    <name type="common">Common lancelet</name>
    <name type="synonym">Amphioxus lanceolatum</name>
    <dbReference type="NCBI Taxonomy" id="7740"/>
    <lineage>
        <taxon>Eukaryota</taxon>
        <taxon>Metazoa</taxon>
        <taxon>Chordata</taxon>
        <taxon>Cephalochordata</taxon>
        <taxon>Leptocardii</taxon>
        <taxon>Amphioxiformes</taxon>
        <taxon>Branchiostomatidae</taxon>
        <taxon>Branchiostoma</taxon>
    </lineage>
</organism>
<protein>
    <submittedName>
        <fullName evidence="3">Hypp6443 protein</fullName>
    </submittedName>
</protein>
<feature type="compositionally biased region" description="Polar residues" evidence="1">
    <location>
        <begin position="112"/>
        <end position="122"/>
    </location>
</feature>
<feature type="signal peptide" evidence="2">
    <location>
        <begin position="1"/>
        <end position="28"/>
    </location>
</feature>
<evidence type="ECO:0000256" key="2">
    <source>
        <dbReference type="SAM" id="SignalP"/>
    </source>
</evidence>
<feature type="region of interest" description="Disordered" evidence="1">
    <location>
        <begin position="110"/>
        <end position="135"/>
    </location>
</feature>
<evidence type="ECO:0000256" key="1">
    <source>
        <dbReference type="SAM" id="MobiDB-lite"/>
    </source>
</evidence>
<keyword evidence="2" id="KW-0732">Signal</keyword>